<dbReference type="GO" id="GO:0008233">
    <property type="term" value="F:peptidase activity"/>
    <property type="evidence" value="ECO:0007669"/>
    <property type="project" value="UniProtKB-KW"/>
</dbReference>
<reference evidence="6 7" key="1">
    <citation type="submission" date="2014-12" db="EMBL/GenBank/DDBJ databases">
        <title>Whole genome sequencing of Sphingobium xenophagum OW59.</title>
        <authorList>
            <person name="Ohta Y."/>
            <person name="Nishi S."/>
            <person name="Hatada Y."/>
        </authorList>
    </citation>
    <scope>NUCLEOTIDE SEQUENCE [LARGE SCALE GENOMIC DNA]</scope>
    <source>
        <strain evidence="6 7">OW59</strain>
    </source>
</reference>
<evidence type="ECO:0000313" key="6">
    <source>
        <dbReference type="EMBL" id="GBH30428.1"/>
    </source>
</evidence>
<evidence type="ECO:0000256" key="1">
    <source>
        <dbReference type="ARBA" id="ARBA00022612"/>
    </source>
</evidence>
<dbReference type="SUPFAM" id="SSF50789">
    <property type="entry name" value="Herpes virus serine proteinase, assemblin"/>
    <property type="match status" value="1"/>
</dbReference>
<dbReference type="NCBIfam" id="TIGR01543">
    <property type="entry name" value="proheadase_HK97"/>
    <property type="match status" value="1"/>
</dbReference>
<comment type="caution">
    <text evidence="6">The sequence shown here is derived from an EMBL/GenBank/DDBJ whole genome shotgun (WGS) entry which is preliminary data.</text>
</comment>
<dbReference type="STRING" id="1192759.GCA_000277525_03725"/>
<sequence length="202" mass="21330">MSGDGAPVPFGLSEVEALGRAERGQKPSTSAGKPPSTARLRQALRTGFDRLRANGDHMAQDVRFAGYAAIFDRVDRGGDVVRAGAFGGVRAAEVPLLWQHGPGQVIGAIERLEEDVRGLRVIGRVSARTAAGREAAAGLKAGALDGLSFGYRVREARGAGPRELLALELVEVSLVTHPMQDRARVHKVEGFTPTRAPSSNCA</sequence>
<feature type="region of interest" description="Disordered" evidence="4">
    <location>
        <begin position="1"/>
        <end position="38"/>
    </location>
</feature>
<evidence type="ECO:0000313" key="7">
    <source>
        <dbReference type="Proteomes" id="UP000290975"/>
    </source>
</evidence>
<keyword evidence="3" id="KW-0378">Hydrolase</keyword>
<protein>
    <recommendedName>
        <fullName evidence="5">Prohead serine protease domain-containing protein</fullName>
    </recommendedName>
</protein>
<organism evidence="6 7">
    <name type="scientific">Sphingobium xenophagum</name>
    <dbReference type="NCBI Taxonomy" id="121428"/>
    <lineage>
        <taxon>Bacteria</taxon>
        <taxon>Pseudomonadati</taxon>
        <taxon>Pseudomonadota</taxon>
        <taxon>Alphaproteobacteria</taxon>
        <taxon>Sphingomonadales</taxon>
        <taxon>Sphingomonadaceae</taxon>
        <taxon>Sphingobium</taxon>
    </lineage>
</organism>
<gene>
    <name evidence="6" type="ORF">MBESOW_P1682</name>
</gene>
<name>A0A401J1C4_SPHXE</name>
<evidence type="ECO:0000256" key="2">
    <source>
        <dbReference type="ARBA" id="ARBA00022670"/>
    </source>
</evidence>
<accession>A0A401J1C4</accession>
<evidence type="ECO:0000259" key="5">
    <source>
        <dbReference type="Pfam" id="PF04586"/>
    </source>
</evidence>
<dbReference type="Pfam" id="PF04586">
    <property type="entry name" value="Peptidase_S78"/>
    <property type="match status" value="1"/>
</dbReference>
<evidence type="ECO:0000256" key="4">
    <source>
        <dbReference type="SAM" id="MobiDB-lite"/>
    </source>
</evidence>
<dbReference type="InterPro" id="IPR006433">
    <property type="entry name" value="Prohead_protease"/>
</dbReference>
<dbReference type="EMBL" id="BBQY01000004">
    <property type="protein sequence ID" value="GBH30428.1"/>
    <property type="molecule type" value="Genomic_DNA"/>
</dbReference>
<evidence type="ECO:0000256" key="3">
    <source>
        <dbReference type="ARBA" id="ARBA00022801"/>
    </source>
</evidence>
<dbReference type="AlphaFoldDB" id="A0A401J1C4"/>
<dbReference type="GO" id="GO:0006508">
    <property type="term" value="P:proteolysis"/>
    <property type="evidence" value="ECO:0007669"/>
    <property type="project" value="UniProtKB-KW"/>
</dbReference>
<keyword evidence="7" id="KW-1185">Reference proteome</keyword>
<proteinExistence type="predicted"/>
<keyword evidence="1" id="KW-1188">Viral release from host cell</keyword>
<dbReference type="InterPro" id="IPR054613">
    <property type="entry name" value="Peptidase_S78_dom"/>
</dbReference>
<feature type="domain" description="Prohead serine protease" evidence="5">
    <location>
        <begin position="60"/>
        <end position="186"/>
    </location>
</feature>
<keyword evidence="2" id="KW-0645">Protease</keyword>
<dbReference type="Proteomes" id="UP000290975">
    <property type="component" value="Unassembled WGS sequence"/>
</dbReference>